<dbReference type="Proteomes" id="UP000095282">
    <property type="component" value="Unplaced"/>
</dbReference>
<protein>
    <submittedName>
        <fullName evidence="3">PUB domain-containing protein</fullName>
    </submittedName>
</protein>
<proteinExistence type="predicted"/>
<sequence>MADEKLVSPYQIELITVPIACSDPSNRREVVEQFCKVFRENARKEENASEVEIIERVCEELTEWLEEEEDLKPFDLSAEQERAGQKVTLILAKIANEVIASVKTSLKVYKICAIACGVIGMSYCFVKTADRSGISQIEKSELAKHVTTSNFENDLAVEVMNTIKQPGSEAVEMKIAELILDSYKKNGRQYADRSPGTKRLVEHCLMVMEARNPLVNYRGGKIRLLKLNLLTCSIEKTASGEYVATDLDFKEIERAEKKKVKNRKKREKQKMRKREEMAEENNNESEVFKRCMEAINRIL</sequence>
<reference evidence="3" key="1">
    <citation type="submission" date="2016-11" db="UniProtKB">
        <authorList>
            <consortium name="WormBaseParasite"/>
        </authorList>
    </citation>
    <scope>IDENTIFICATION</scope>
</reference>
<dbReference type="AlphaFoldDB" id="A0A1I7TUE3"/>
<feature type="compositionally biased region" description="Basic residues" evidence="1">
    <location>
        <begin position="260"/>
        <end position="272"/>
    </location>
</feature>
<organism evidence="2 3">
    <name type="scientific">Caenorhabditis tropicalis</name>
    <dbReference type="NCBI Taxonomy" id="1561998"/>
    <lineage>
        <taxon>Eukaryota</taxon>
        <taxon>Metazoa</taxon>
        <taxon>Ecdysozoa</taxon>
        <taxon>Nematoda</taxon>
        <taxon>Chromadorea</taxon>
        <taxon>Rhabditida</taxon>
        <taxon>Rhabditina</taxon>
        <taxon>Rhabditomorpha</taxon>
        <taxon>Rhabditoidea</taxon>
        <taxon>Rhabditidae</taxon>
        <taxon>Peloderinae</taxon>
        <taxon>Caenorhabditis</taxon>
    </lineage>
</organism>
<keyword evidence="2" id="KW-1185">Reference proteome</keyword>
<accession>A0A1I7TUE3</accession>
<feature type="region of interest" description="Disordered" evidence="1">
    <location>
        <begin position="260"/>
        <end position="283"/>
    </location>
</feature>
<evidence type="ECO:0000256" key="1">
    <source>
        <dbReference type="SAM" id="MobiDB-lite"/>
    </source>
</evidence>
<dbReference type="WBParaSite" id="Csp11.Scaffold629.g11887.t1">
    <property type="protein sequence ID" value="Csp11.Scaffold629.g11887.t1"/>
    <property type="gene ID" value="Csp11.Scaffold629.g11887"/>
</dbReference>
<evidence type="ECO:0000313" key="2">
    <source>
        <dbReference type="Proteomes" id="UP000095282"/>
    </source>
</evidence>
<evidence type="ECO:0000313" key="3">
    <source>
        <dbReference type="WBParaSite" id="Csp11.Scaffold629.g11887.t1"/>
    </source>
</evidence>
<name>A0A1I7TUE3_9PELO</name>